<dbReference type="Pfam" id="PF09350">
    <property type="entry name" value="DJC28_CD"/>
    <property type="match status" value="1"/>
</dbReference>
<evidence type="ECO:0000313" key="2">
    <source>
        <dbReference type="EMBL" id="GLY68427.1"/>
    </source>
</evidence>
<dbReference type="Proteomes" id="UP001165136">
    <property type="component" value="Unassembled WGS sequence"/>
</dbReference>
<accession>A0A9W6R6G6</accession>
<protein>
    <submittedName>
        <fullName evidence="2">DUF1992 domain-containing protein</fullName>
    </submittedName>
</protein>
<gene>
    <name evidence="2" type="ORF">Atai01_50460</name>
</gene>
<dbReference type="EMBL" id="BSTI01000011">
    <property type="protein sequence ID" value="GLY68427.1"/>
    <property type="molecule type" value="Genomic_DNA"/>
</dbReference>
<dbReference type="InterPro" id="IPR018961">
    <property type="entry name" value="DnaJ_homolog_subfam-C_membr-28"/>
</dbReference>
<sequence length="156" mass="17798">MSSESWVERQIREATEAGEFDNLPGRGRPLPGLNQPYDENWWIRRKMEREGISTDALLPTPLRLRKEILDLPASVRPLRSEKAVREVVGELNKRIMNHLRVPSGPDVPVRPVDADAVVEQWKADRAAKRAAAQPAVPTEKPRSSRWWHRLFALGVV</sequence>
<reference evidence="2" key="1">
    <citation type="submission" date="2023-03" db="EMBL/GenBank/DDBJ databases">
        <title>Amycolatopsis taiwanensis NBRC 103393.</title>
        <authorList>
            <person name="Ichikawa N."/>
            <person name="Sato H."/>
            <person name="Tonouchi N."/>
        </authorList>
    </citation>
    <scope>NUCLEOTIDE SEQUENCE</scope>
    <source>
        <strain evidence="2">NBRC 103393</strain>
    </source>
</reference>
<proteinExistence type="predicted"/>
<keyword evidence="3" id="KW-1185">Reference proteome</keyword>
<comment type="caution">
    <text evidence="2">The sequence shown here is derived from an EMBL/GenBank/DDBJ whole genome shotgun (WGS) entry which is preliminary data.</text>
</comment>
<dbReference type="AlphaFoldDB" id="A0A9W6R6G6"/>
<evidence type="ECO:0000313" key="3">
    <source>
        <dbReference type="Proteomes" id="UP001165136"/>
    </source>
</evidence>
<name>A0A9W6R6G6_9PSEU</name>
<evidence type="ECO:0000259" key="1">
    <source>
        <dbReference type="Pfam" id="PF09350"/>
    </source>
</evidence>
<feature type="domain" description="DnaJ homologue subfamily C member 28 conserved" evidence="1">
    <location>
        <begin position="6"/>
        <end position="76"/>
    </location>
</feature>
<organism evidence="2 3">
    <name type="scientific">Amycolatopsis taiwanensis</name>
    <dbReference type="NCBI Taxonomy" id="342230"/>
    <lineage>
        <taxon>Bacteria</taxon>
        <taxon>Bacillati</taxon>
        <taxon>Actinomycetota</taxon>
        <taxon>Actinomycetes</taxon>
        <taxon>Pseudonocardiales</taxon>
        <taxon>Pseudonocardiaceae</taxon>
        <taxon>Amycolatopsis</taxon>
    </lineage>
</organism>